<name>A0AAV4S8Z0_CAEEX</name>
<comment type="caution">
    <text evidence="2">The sequence shown here is derived from an EMBL/GenBank/DDBJ whole genome shotgun (WGS) entry which is preliminary data.</text>
</comment>
<evidence type="ECO:0000256" key="1">
    <source>
        <dbReference type="SAM" id="MobiDB-lite"/>
    </source>
</evidence>
<dbReference type="Proteomes" id="UP001054945">
    <property type="component" value="Unassembled WGS sequence"/>
</dbReference>
<reference evidence="2 3" key="1">
    <citation type="submission" date="2021-06" db="EMBL/GenBank/DDBJ databases">
        <title>Caerostris extrusa draft genome.</title>
        <authorList>
            <person name="Kono N."/>
            <person name="Arakawa K."/>
        </authorList>
    </citation>
    <scope>NUCLEOTIDE SEQUENCE [LARGE SCALE GENOMIC DNA]</scope>
</reference>
<protein>
    <submittedName>
        <fullName evidence="2">Uncharacterized protein</fullName>
    </submittedName>
</protein>
<accession>A0AAV4S8Z0</accession>
<sequence>MPFIPLNSRASGACKQRFKPRRLCPGTAPSPSIMPLQMMASTSGGKTESHPCLQATFVFNLSTISPITKF</sequence>
<proteinExistence type="predicted"/>
<organism evidence="2 3">
    <name type="scientific">Caerostris extrusa</name>
    <name type="common">Bark spider</name>
    <name type="synonym">Caerostris bankana</name>
    <dbReference type="NCBI Taxonomy" id="172846"/>
    <lineage>
        <taxon>Eukaryota</taxon>
        <taxon>Metazoa</taxon>
        <taxon>Ecdysozoa</taxon>
        <taxon>Arthropoda</taxon>
        <taxon>Chelicerata</taxon>
        <taxon>Arachnida</taxon>
        <taxon>Araneae</taxon>
        <taxon>Araneomorphae</taxon>
        <taxon>Entelegynae</taxon>
        <taxon>Araneoidea</taxon>
        <taxon>Araneidae</taxon>
        <taxon>Caerostris</taxon>
    </lineage>
</organism>
<feature type="region of interest" description="Disordered" evidence="1">
    <location>
        <begin position="25"/>
        <end position="47"/>
    </location>
</feature>
<dbReference type="EMBL" id="BPLR01009107">
    <property type="protein sequence ID" value="GIY29656.1"/>
    <property type="molecule type" value="Genomic_DNA"/>
</dbReference>
<gene>
    <name evidence="2" type="ORF">CEXT_437071</name>
</gene>
<keyword evidence="3" id="KW-1185">Reference proteome</keyword>
<dbReference type="AlphaFoldDB" id="A0AAV4S8Z0"/>
<evidence type="ECO:0000313" key="3">
    <source>
        <dbReference type="Proteomes" id="UP001054945"/>
    </source>
</evidence>
<evidence type="ECO:0000313" key="2">
    <source>
        <dbReference type="EMBL" id="GIY29656.1"/>
    </source>
</evidence>